<evidence type="ECO:0000256" key="1">
    <source>
        <dbReference type="SAM" id="Phobius"/>
    </source>
</evidence>
<sequence length="68" mass="7492">MHWQFRISFGTVLVAGFAAYNEVVRIVIVSDPIQMIDLNRLPVDSCIAPVAIMLAGSILLICNPSMFI</sequence>
<feature type="transmembrane region" description="Helical" evidence="1">
    <location>
        <begin position="41"/>
        <end position="62"/>
    </location>
</feature>
<keyword evidence="1" id="KW-0812">Transmembrane</keyword>
<name>A0A177JN58_SPHYA</name>
<dbReference type="AlphaFoldDB" id="A0A177JN58"/>
<keyword evidence="1" id="KW-1133">Transmembrane helix</keyword>
<keyword evidence="1" id="KW-0472">Membrane</keyword>
<evidence type="ECO:0000313" key="2">
    <source>
        <dbReference type="EMBL" id="OAH42779.1"/>
    </source>
</evidence>
<dbReference type="Proteomes" id="UP000077262">
    <property type="component" value="Unassembled WGS sequence"/>
</dbReference>
<comment type="caution">
    <text evidence="2">The sequence shown here is derived from an EMBL/GenBank/DDBJ whole genome shotgun (WGS) entry which is preliminary data.</text>
</comment>
<dbReference type="EMBL" id="LSTR01000040">
    <property type="protein sequence ID" value="OAH42779.1"/>
    <property type="molecule type" value="Genomic_DNA"/>
</dbReference>
<accession>A0A177JN58</accession>
<proteinExistence type="predicted"/>
<feature type="transmembrane region" description="Helical" evidence="1">
    <location>
        <begin position="7"/>
        <end position="29"/>
    </location>
</feature>
<gene>
    <name evidence="2" type="ORF">AX777_05945</name>
</gene>
<reference evidence="2 3" key="1">
    <citation type="submission" date="2016-02" db="EMBL/GenBank/DDBJ databases">
        <authorList>
            <person name="Wen L."/>
            <person name="He K."/>
            <person name="Yang H."/>
        </authorList>
    </citation>
    <scope>NUCLEOTIDE SEQUENCE [LARGE SCALE GENOMIC DNA]</scope>
    <source>
        <strain evidence="2 3">CD09_2</strain>
    </source>
</reference>
<protein>
    <submittedName>
        <fullName evidence="2">Uncharacterized protein</fullName>
    </submittedName>
</protein>
<organism evidence="2 3">
    <name type="scientific">Sphingobium yanoikuyae</name>
    <name type="common">Sphingomonas yanoikuyae</name>
    <dbReference type="NCBI Taxonomy" id="13690"/>
    <lineage>
        <taxon>Bacteria</taxon>
        <taxon>Pseudomonadati</taxon>
        <taxon>Pseudomonadota</taxon>
        <taxon>Alphaproteobacteria</taxon>
        <taxon>Sphingomonadales</taxon>
        <taxon>Sphingomonadaceae</taxon>
        <taxon>Sphingobium</taxon>
    </lineage>
</organism>
<evidence type="ECO:0000313" key="3">
    <source>
        <dbReference type="Proteomes" id="UP000077262"/>
    </source>
</evidence>